<dbReference type="EMBL" id="CYKH01001275">
    <property type="protein sequence ID" value="CUG86314.1"/>
    <property type="molecule type" value="Genomic_DNA"/>
</dbReference>
<feature type="compositionally biased region" description="Polar residues" evidence="1">
    <location>
        <begin position="1"/>
        <end position="11"/>
    </location>
</feature>
<evidence type="ECO:0000256" key="1">
    <source>
        <dbReference type="SAM" id="MobiDB-lite"/>
    </source>
</evidence>
<gene>
    <name evidence="2" type="ORF">BSAL_92505</name>
</gene>
<name>A0A0S4J4H1_BODSA</name>
<organism evidence="2 3">
    <name type="scientific">Bodo saltans</name>
    <name type="common">Flagellated protozoan</name>
    <dbReference type="NCBI Taxonomy" id="75058"/>
    <lineage>
        <taxon>Eukaryota</taxon>
        <taxon>Discoba</taxon>
        <taxon>Euglenozoa</taxon>
        <taxon>Kinetoplastea</taxon>
        <taxon>Metakinetoplastina</taxon>
        <taxon>Eubodonida</taxon>
        <taxon>Bodonidae</taxon>
        <taxon>Bodo</taxon>
    </lineage>
</organism>
<reference evidence="3" key="1">
    <citation type="submission" date="2015-09" db="EMBL/GenBank/DDBJ databases">
        <authorList>
            <consortium name="Pathogen Informatics"/>
        </authorList>
    </citation>
    <scope>NUCLEOTIDE SEQUENCE [LARGE SCALE GENOMIC DNA]</scope>
    <source>
        <strain evidence="3">Lake Konstanz</strain>
    </source>
</reference>
<feature type="compositionally biased region" description="Basic and acidic residues" evidence="1">
    <location>
        <begin position="17"/>
        <end position="28"/>
    </location>
</feature>
<keyword evidence="3" id="KW-1185">Reference proteome</keyword>
<evidence type="ECO:0000313" key="3">
    <source>
        <dbReference type="Proteomes" id="UP000051952"/>
    </source>
</evidence>
<sequence length="184" mass="20602">MQNPPRVSSGQPLHPTRITDHKDEHWTDNENSCDWNRTGIKSDGIGSQPTKCAALRMSDTPMLGRINTALKDRYGDRAATLRTALECHCQARHLISNPRFAACLLRRMIGFCGPPKKGVFSRFPSKEAALVALDMLLVLSAQDYKELNAMRDLDKDHVARCYKFALTVTTARCARCDRSVGRRG</sequence>
<evidence type="ECO:0000313" key="2">
    <source>
        <dbReference type="EMBL" id="CUG86314.1"/>
    </source>
</evidence>
<proteinExistence type="predicted"/>
<dbReference type="VEuPathDB" id="TriTrypDB:BSAL_92505"/>
<dbReference type="AlphaFoldDB" id="A0A0S4J4H1"/>
<feature type="region of interest" description="Disordered" evidence="1">
    <location>
        <begin position="1"/>
        <end position="28"/>
    </location>
</feature>
<dbReference type="Proteomes" id="UP000051952">
    <property type="component" value="Unassembled WGS sequence"/>
</dbReference>
<protein>
    <submittedName>
        <fullName evidence="2">Uncharacterized protein</fullName>
    </submittedName>
</protein>
<accession>A0A0S4J4H1</accession>